<evidence type="ECO:0000313" key="10">
    <source>
        <dbReference type="EMBL" id="ADH99157.1"/>
    </source>
</evidence>
<protein>
    <recommendedName>
        <fullName evidence="7 8">Cell division protein FtsL</fullName>
    </recommendedName>
</protein>
<dbReference type="STRING" id="439292.Bsel_1648"/>
<dbReference type="HOGENOM" id="CLU_157825_0_0_9"/>
<sequence length="127" mass="14229">MSSLKNPHQTQPRPIRKTETQHVTERIYKGGITKGEKILYSLGAIAVCVLCFAVISNYALLYMNNHQIQQMETQIEHHQGTVDGLTLQVKELSDPDRILQIARQDLGMSLQDGQVRVIHQSPAGVPD</sequence>
<reference evidence="10" key="1">
    <citation type="submission" date="2009-10" db="EMBL/GenBank/DDBJ databases">
        <title>Complete sequence of Bacillus selenitireducens MLS10.</title>
        <authorList>
            <consortium name="US DOE Joint Genome Institute"/>
            <person name="Lucas S."/>
            <person name="Copeland A."/>
            <person name="Lapidus A."/>
            <person name="Glavina del Rio T."/>
            <person name="Dalin E."/>
            <person name="Tice H."/>
            <person name="Bruce D."/>
            <person name="Goodwin L."/>
            <person name="Pitluck S."/>
            <person name="Sims D."/>
            <person name="Brettin T."/>
            <person name="Detter J.C."/>
            <person name="Han C."/>
            <person name="Larimer F."/>
            <person name="Land M."/>
            <person name="Hauser L."/>
            <person name="Kyrpides N."/>
            <person name="Ovchinnikova G."/>
            <person name="Stolz J."/>
        </authorList>
    </citation>
    <scope>NUCLEOTIDE SEQUENCE [LARGE SCALE GENOMIC DNA]</scope>
    <source>
        <strain evidence="10">MLS10</strain>
    </source>
</reference>
<dbReference type="GO" id="GO:0032153">
    <property type="term" value="C:cell division site"/>
    <property type="evidence" value="ECO:0007669"/>
    <property type="project" value="UniProtKB-UniRule"/>
</dbReference>
<keyword evidence="6 7" id="KW-0131">Cell cycle</keyword>
<evidence type="ECO:0000256" key="2">
    <source>
        <dbReference type="ARBA" id="ARBA00022618"/>
    </source>
</evidence>
<evidence type="ECO:0000256" key="7">
    <source>
        <dbReference type="HAMAP-Rule" id="MF_00910"/>
    </source>
</evidence>
<dbReference type="InterPro" id="IPR011922">
    <property type="entry name" value="Cell_div_FtsL"/>
</dbReference>
<dbReference type="OrthoDB" id="2973386at2"/>
<keyword evidence="1 7" id="KW-1003">Cell membrane</keyword>
<dbReference type="Proteomes" id="UP000000271">
    <property type="component" value="Chromosome"/>
</dbReference>
<proteinExistence type="inferred from homology"/>
<dbReference type="AlphaFoldDB" id="D6XTM1"/>
<name>D6XTM1_BACIE</name>
<dbReference type="GO" id="GO:0005886">
    <property type="term" value="C:plasma membrane"/>
    <property type="evidence" value="ECO:0007669"/>
    <property type="project" value="UniProtKB-SubCell"/>
</dbReference>
<evidence type="ECO:0000256" key="4">
    <source>
        <dbReference type="ARBA" id="ARBA00022989"/>
    </source>
</evidence>
<dbReference type="Pfam" id="PF04977">
    <property type="entry name" value="DivIC"/>
    <property type="match status" value="1"/>
</dbReference>
<keyword evidence="3 7" id="KW-0812">Transmembrane</keyword>
<evidence type="ECO:0000256" key="8">
    <source>
        <dbReference type="NCBIfam" id="TIGR02209"/>
    </source>
</evidence>
<dbReference type="NCBIfam" id="TIGR02209">
    <property type="entry name" value="ftsL_broad"/>
    <property type="match status" value="1"/>
</dbReference>
<comment type="subcellular location">
    <subcellularLocation>
        <location evidence="7">Cell membrane</location>
        <topology evidence="7">Single-pass type II membrane protein</topology>
    </subcellularLocation>
    <text evidence="7">Localizes to the division septum where it forms a ring structure.</text>
</comment>
<keyword evidence="5 7" id="KW-0472">Membrane</keyword>
<evidence type="ECO:0000256" key="1">
    <source>
        <dbReference type="ARBA" id="ARBA00022475"/>
    </source>
</evidence>
<evidence type="ECO:0000313" key="11">
    <source>
        <dbReference type="Proteomes" id="UP000000271"/>
    </source>
</evidence>
<keyword evidence="2 7" id="KW-0132">Cell division</keyword>
<organism evidence="10 11">
    <name type="scientific">Bacillus selenitireducens (strain ATCC 700615 / DSM 15326 / MLS10)</name>
    <dbReference type="NCBI Taxonomy" id="439292"/>
    <lineage>
        <taxon>Bacteria</taxon>
        <taxon>Bacillati</taxon>
        <taxon>Bacillota</taxon>
        <taxon>Bacilli</taxon>
        <taxon>Bacillales</taxon>
        <taxon>Bacillaceae</taxon>
        <taxon>Salisediminibacterium</taxon>
    </lineage>
</organism>
<gene>
    <name evidence="7" type="primary">ftsL</name>
    <name evidence="10" type="ordered locus">Bsel_1648</name>
</gene>
<comment type="similarity">
    <text evidence="7">Belongs to the FtsL family.</text>
</comment>
<dbReference type="HAMAP" id="MF_00910">
    <property type="entry name" value="FtsL"/>
    <property type="match status" value="1"/>
</dbReference>
<feature type="transmembrane region" description="Helical" evidence="7">
    <location>
        <begin position="38"/>
        <end position="61"/>
    </location>
</feature>
<dbReference type="KEGG" id="bse:Bsel_1648"/>
<evidence type="ECO:0000256" key="6">
    <source>
        <dbReference type="ARBA" id="ARBA00023306"/>
    </source>
</evidence>
<dbReference type="eggNOG" id="COG4839">
    <property type="taxonomic scope" value="Bacteria"/>
</dbReference>
<evidence type="ECO:0000256" key="3">
    <source>
        <dbReference type="ARBA" id="ARBA00022692"/>
    </source>
</evidence>
<evidence type="ECO:0000256" key="5">
    <source>
        <dbReference type="ARBA" id="ARBA00023136"/>
    </source>
</evidence>
<accession>D6XTM1</accession>
<evidence type="ECO:0000256" key="9">
    <source>
        <dbReference type="SAM" id="MobiDB-lite"/>
    </source>
</evidence>
<dbReference type="EMBL" id="CP001791">
    <property type="protein sequence ID" value="ADH99157.1"/>
    <property type="molecule type" value="Genomic_DNA"/>
</dbReference>
<feature type="compositionally biased region" description="Polar residues" evidence="9">
    <location>
        <begin position="1"/>
        <end position="12"/>
    </location>
</feature>
<feature type="region of interest" description="Disordered" evidence="9">
    <location>
        <begin position="1"/>
        <end position="20"/>
    </location>
</feature>
<keyword evidence="4 7" id="KW-1133">Transmembrane helix</keyword>
<dbReference type="InterPro" id="IPR007060">
    <property type="entry name" value="FtsL/DivIC"/>
</dbReference>
<keyword evidence="11" id="KW-1185">Reference proteome</keyword>
<comment type="function">
    <text evidence="7">Essential cell division protein.</text>
</comment>
<dbReference type="RefSeq" id="WP_013172581.1">
    <property type="nucleotide sequence ID" value="NC_014219.1"/>
</dbReference>
<dbReference type="GO" id="GO:0043093">
    <property type="term" value="P:FtsZ-dependent cytokinesis"/>
    <property type="evidence" value="ECO:0007669"/>
    <property type="project" value="UniProtKB-UniRule"/>
</dbReference>